<dbReference type="KEGG" id="cot:CORT_0E03330"/>
<dbReference type="PANTHER" id="PTHR12482">
    <property type="entry name" value="LIPASE ROG1-RELATED-RELATED"/>
    <property type="match status" value="1"/>
</dbReference>
<dbReference type="Gene3D" id="3.40.50.1820">
    <property type="entry name" value="alpha/beta hydrolase"/>
    <property type="match status" value="1"/>
</dbReference>
<dbReference type="SUPFAM" id="SSF53474">
    <property type="entry name" value="alpha/beta-Hydrolases"/>
    <property type="match status" value="1"/>
</dbReference>
<dbReference type="Pfam" id="PF05057">
    <property type="entry name" value="DUF676"/>
    <property type="match status" value="1"/>
</dbReference>
<dbReference type="GeneID" id="14541148"/>
<keyword evidence="4" id="KW-0812">Transmembrane</keyword>
<keyword evidence="2" id="KW-0443">Lipid metabolism</keyword>
<keyword evidence="7" id="KW-1185">Reference proteome</keyword>
<feature type="compositionally biased region" description="Basic and acidic residues" evidence="3">
    <location>
        <begin position="351"/>
        <end position="361"/>
    </location>
</feature>
<evidence type="ECO:0000256" key="1">
    <source>
        <dbReference type="ARBA" id="ARBA00007920"/>
    </source>
</evidence>
<dbReference type="InterPro" id="IPR029058">
    <property type="entry name" value="AB_hydrolase_fold"/>
</dbReference>
<feature type="region of interest" description="Disordered" evidence="3">
    <location>
        <begin position="351"/>
        <end position="379"/>
    </location>
</feature>
<proteinExistence type="inferred from homology"/>
<gene>
    <name evidence="6" type="ORF">CORT_0E03330</name>
</gene>
<dbReference type="OrthoDB" id="273452at2759"/>
<sequence length="558" mass="63612">MSSEAATPAMSVTTEDREGGKSTHLFVLIHGLWGSPNHMRTIERYIKESLPTTTDDEIATLKPASFRFWKTYDGLDLNSRKIITEIFYEIESLREKNGLTVTKISFIGYSLGGLLSRYVIGLLDELGFFDQVQPVFFSTFATPHVGVEFFRDNIFDNIANIVGPYLFGKSGGQLFLADKERVLVKMADHKGKFYQGLAKFRTHTLLANVRNDRTVAFFTSFITPYSPFDEFDLVKIKYLKSLPETKIAGKLVRPKIVDLARSHKLAHDDSKLFPGNLQEETPFVRKNKYARILVVVGLVMLIVPLWIPFILTTSTMVSVYSFVKVRIHRLPNVKEHWSRVINYVYKDKPMDPQDAEASQKQREKRKQLAQHESFKGDTSHITENAMEGMLYAEEHFLHRSKSSGSVIPEGDGSNEDSEGESYSNKTGTKDTQKDSNFQQIYLDSRSSTKLVEIDFKANDEVMQTKSPLLQDYSKITLFNKESELKLDEAKRFIMDSLNELNWIKIPVFLDVWNAHDGIVSRRGPKTNPKGAATIGVWVSILRNYLKEEGKDRGSQKIN</sequence>
<feature type="transmembrane region" description="Helical" evidence="4">
    <location>
        <begin position="292"/>
        <end position="311"/>
    </location>
</feature>
<evidence type="ECO:0000256" key="3">
    <source>
        <dbReference type="SAM" id="MobiDB-lite"/>
    </source>
</evidence>
<evidence type="ECO:0000259" key="5">
    <source>
        <dbReference type="Pfam" id="PF05057"/>
    </source>
</evidence>
<protein>
    <recommendedName>
        <fullName evidence="5">DUF676 domain-containing protein</fullName>
    </recommendedName>
</protein>
<dbReference type="HOGENOM" id="CLU_027968_2_0_1"/>
<dbReference type="GO" id="GO:0005811">
    <property type="term" value="C:lipid droplet"/>
    <property type="evidence" value="ECO:0007669"/>
    <property type="project" value="TreeGrafter"/>
</dbReference>
<evidence type="ECO:0000256" key="2">
    <source>
        <dbReference type="ARBA" id="ARBA00022963"/>
    </source>
</evidence>
<dbReference type="GO" id="GO:0004622">
    <property type="term" value="F:phosphatidylcholine lysophospholipase activity"/>
    <property type="evidence" value="ECO:0007669"/>
    <property type="project" value="TreeGrafter"/>
</dbReference>
<feature type="region of interest" description="Disordered" evidence="3">
    <location>
        <begin position="402"/>
        <end position="438"/>
    </location>
</feature>
<evidence type="ECO:0000313" key="6">
    <source>
        <dbReference type="EMBL" id="CCG23921.1"/>
    </source>
</evidence>
<keyword evidence="4" id="KW-1133">Transmembrane helix</keyword>
<keyword evidence="2" id="KW-0442">Lipid degradation</keyword>
<evidence type="ECO:0000256" key="4">
    <source>
        <dbReference type="SAM" id="Phobius"/>
    </source>
</evidence>
<reference evidence="6 7" key="1">
    <citation type="journal article" date="2012" name="PLoS ONE">
        <title>Sequence and analysis of the genome of the pathogenic yeast Candida orthopsilosis.</title>
        <authorList>
            <person name="Riccombeni A."/>
            <person name="Vidanes G."/>
            <person name="Proux-Wera E."/>
            <person name="Wolfe K.H."/>
            <person name="Butler G."/>
        </authorList>
    </citation>
    <scope>NUCLEOTIDE SEQUENCE [LARGE SCALE GENOMIC DNA]</scope>
    <source>
        <strain evidence="6 7">Co 90-125</strain>
    </source>
</reference>
<dbReference type="RefSeq" id="XP_003870052.1">
    <property type="nucleotide sequence ID" value="XM_003870003.1"/>
</dbReference>
<dbReference type="eggNOG" id="KOG4372">
    <property type="taxonomic scope" value="Eukaryota"/>
</dbReference>
<dbReference type="AlphaFoldDB" id="H8X6Z3"/>
<dbReference type="GO" id="GO:0016042">
    <property type="term" value="P:lipid catabolic process"/>
    <property type="evidence" value="ECO:0007669"/>
    <property type="project" value="UniProtKB-KW"/>
</dbReference>
<accession>H8X6Z3</accession>
<evidence type="ECO:0000313" key="7">
    <source>
        <dbReference type="Proteomes" id="UP000005018"/>
    </source>
</evidence>
<organism evidence="6 7">
    <name type="scientific">Candida orthopsilosis (strain 90-125)</name>
    <name type="common">Yeast</name>
    <dbReference type="NCBI Taxonomy" id="1136231"/>
    <lineage>
        <taxon>Eukaryota</taxon>
        <taxon>Fungi</taxon>
        <taxon>Dikarya</taxon>
        <taxon>Ascomycota</taxon>
        <taxon>Saccharomycotina</taxon>
        <taxon>Pichiomycetes</taxon>
        <taxon>Debaryomycetaceae</taxon>
        <taxon>Candida/Lodderomyces clade</taxon>
        <taxon>Candida</taxon>
    </lineage>
</organism>
<dbReference type="InterPro" id="IPR044294">
    <property type="entry name" value="Lipase-like"/>
</dbReference>
<dbReference type="PANTHER" id="PTHR12482:SF24">
    <property type="entry name" value="LIPID DROPLET PHOSPHOLIPASE 1"/>
    <property type="match status" value="1"/>
</dbReference>
<keyword evidence="4" id="KW-0472">Membrane</keyword>
<dbReference type="Proteomes" id="UP000005018">
    <property type="component" value="Chromosome 5"/>
</dbReference>
<name>H8X6Z3_CANO9</name>
<feature type="domain" description="DUF676" evidence="5">
    <location>
        <begin position="21"/>
        <end position="219"/>
    </location>
</feature>
<dbReference type="EMBL" id="HE681723">
    <property type="protein sequence ID" value="CCG23921.1"/>
    <property type="molecule type" value="Genomic_DNA"/>
</dbReference>
<dbReference type="GO" id="GO:0047372">
    <property type="term" value="F:monoacylglycerol lipase activity"/>
    <property type="evidence" value="ECO:0007669"/>
    <property type="project" value="TreeGrafter"/>
</dbReference>
<dbReference type="InterPro" id="IPR007751">
    <property type="entry name" value="DUF676_lipase-like"/>
</dbReference>
<comment type="similarity">
    <text evidence="1">Belongs to the putative lipase ROG1 family.</text>
</comment>